<keyword evidence="2" id="KW-0547">Nucleotide-binding</keyword>
<dbReference type="InterPro" id="IPR017871">
    <property type="entry name" value="ABC_transporter-like_CS"/>
</dbReference>
<evidence type="ECO:0000256" key="2">
    <source>
        <dbReference type="ARBA" id="ARBA00022741"/>
    </source>
</evidence>
<organism evidence="5 6">
    <name type="scientific">Candidatus Faecivivens stercoravium</name>
    <dbReference type="NCBI Taxonomy" id="2840803"/>
    <lineage>
        <taxon>Bacteria</taxon>
        <taxon>Bacillati</taxon>
        <taxon>Bacillota</taxon>
        <taxon>Clostridia</taxon>
        <taxon>Eubacteriales</taxon>
        <taxon>Oscillospiraceae</taxon>
        <taxon>Oscillospiraceae incertae sedis</taxon>
        <taxon>Candidatus Faecivivens</taxon>
    </lineage>
</organism>
<dbReference type="InterPro" id="IPR003439">
    <property type="entry name" value="ABC_transporter-like_ATP-bd"/>
</dbReference>
<dbReference type="InterPro" id="IPR027417">
    <property type="entry name" value="P-loop_NTPase"/>
</dbReference>
<evidence type="ECO:0000313" key="6">
    <source>
        <dbReference type="Proteomes" id="UP000824241"/>
    </source>
</evidence>
<dbReference type="PANTHER" id="PTHR42781:SF4">
    <property type="entry name" value="SPERMIDINE_PUTRESCINE IMPORT ATP-BINDING PROTEIN POTA"/>
    <property type="match status" value="1"/>
</dbReference>
<comment type="caution">
    <text evidence="5">The sequence shown here is derived from an EMBL/GenBank/DDBJ whole genome shotgun (WGS) entry which is preliminary data.</text>
</comment>
<keyword evidence="1" id="KW-0813">Transport</keyword>
<dbReference type="InterPro" id="IPR050093">
    <property type="entry name" value="ABC_SmlMolc_Importer"/>
</dbReference>
<gene>
    <name evidence="5" type="ORF">IAB37_08990</name>
</gene>
<dbReference type="SMART" id="SM00382">
    <property type="entry name" value="AAA"/>
    <property type="match status" value="1"/>
</dbReference>
<accession>A0A9D1DYW2</accession>
<feature type="domain" description="ABC transporter" evidence="4">
    <location>
        <begin position="4"/>
        <end position="203"/>
    </location>
</feature>
<sequence>MEPIVLSGVSKSFGGKAVLRDFSAVFPNPGLTAIMGSSGAGKTTLIRILLGLIRPDAGHITGLSGLTPSVVFQENRLFPGLTALENAEAAGVKGGSGRYWLKRLGLEDALDLRPQALSGGMQRRVAIARALCYGGNFLVLDEPFKGLDVDTRAGIFPIFREIKREKAVLLITHDPEEAEALADHLVKIEAIPAPGNSGPSTPLPESR</sequence>
<keyword evidence="3 5" id="KW-0067">ATP-binding</keyword>
<evidence type="ECO:0000313" key="5">
    <source>
        <dbReference type="EMBL" id="HIR61694.1"/>
    </source>
</evidence>
<dbReference type="GO" id="GO:0016887">
    <property type="term" value="F:ATP hydrolysis activity"/>
    <property type="evidence" value="ECO:0007669"/>
    <property type="project" value="InterPro"/>
</dbReference>
<dbReference type="PROSITE" id="PS50893">
    <property type="entry name" value="ABC_TRANSPORTER_2"/>
    <property type="match status" value="1"/>
</dbReference>
<dbReference type="Proteomes" id="UP000824241">
    <property type="component" value="Unassembled WGS sequence"/>
</dbReference>
<evidence type="ECO:0000256" key="1">
    <source>
        <dbReference type="ARBA" id="ARBA00022448"/>
    </source>
</evidence>
<dbReference type="EMBL" id="DVHA01000291">
    <property type="protein sequence ID" value="HIR61694.1"/>
    <property type="molecule type" value="Genomic_DNA"/>
</dbReference>
<name>A0A9D1DYW2_9FIRM</name>
<evidence type="ECO:0000259" key="4">
    <source>
        <dbReference type="PROSITE" id="PS50893"/>
    </source>
</evidence>
<reference evidence="5" key="2">
    <citation type="journal article" date="2021" name="PeerJ">
        <title>Extensive microbial diversity within the chicken gut microbiome revealed by metagenomics and culture.</title>
        <authorList>
            <person name="Gilroy R."/>
            <person name="Ravi A."/>
            <person name="Getino M."/>
            <person name="Pursley I."/>
            <person name="Horton D.L."/>
            <person name="Alikhan N.F."/>
            <person name="Baker D."/>
            <person name="Gharbi K."/>
            <person name="Hall N."/>
            <person name="Watson M."/>
            <person name="Adriaenssens E.M."/>
            <person name="Foster-Nyarko E."/>
            <person name="Jarju S."/>
            <person name="Secka A."/>
            <person name="Antonio M."/>
            <person name="Oren A."/>
            <person name="Chaudhuri R.R."/>
            <person name="La Ragione R."/>
            <person name="Hildebrand F."/>
            <person name="Pallen M.J."/>
        </authorList>
    </citation>
    <scope>NUCLEOTIDE SEQUENCE</scope>
    <source>
        <strain evidence="5">CHK189-12415</strain>
    </source>
</reference>
<dbReference type="GO" id="GO:0005524">
    <property type="term" value="F:ATP binding"/>
    <property type="evidence" value="ECO:0007669"/>
    <property type="project" value="UniProtKB-KW"/>
</dbReference>
<proteinExistence type="predicted"/>
<dbReference type="SUPFAM" id="SSF52540">
    <property type="entry name" value="P-loop containing nucleoside triphosphate hydrolases"/>
    <property type="match status" value="1"/>
</dbReference>
<dbReference type="InterPro" id="IPR003593">
    <property type="entry name" value="AAA+_ATPase"/>
</dbReference>
<dbReference type="AlphaFoldDB" id="A0A9D1DYW2"/>
<dbReference type="PANTHER" id="PTHR42781">
    <property type="entry name" value="SPERMIDINE/PUTRESCINE IMPORT ATP-BINDING PROTEIN POTA"/>
    <property type="match status" value="1"/>
</dbReference>
<dbReference type="Pfam" id="PF00005">
    <property type="entry name" value="ABC_tran"/>
    <property type="match status" value="1"/>
</dbReference>
<reference evidence="5" key="1">
    <citation type="submission" date="2020-10" db="EMBL/GenBank/DDBJ databases">
        <authorList>
            <person name="Gilroy R."/>
        </authorList>
    </citation>
    <scope>NUCLEOTIDE SEQUENCE</scope>
    <source>
        <strain evidence="5">CHK189-12415</strain>
    </source>
</reference>
<dbReference type="Gene3D" id="3.40.50.300">
    <property type="entry name" value="P-loop containing nucleotide triphosphate hydrolases"/>
    <property type="match status" value="1"/>
</dbReference>
<evidence type="ECO:0000256" key="3">
    <source>
        <dbReference type="ARBA" id="ARBA00022840"/>
    </source>
</evidence>
<dbReference type="PROSITE" id="PS00211">
    <property type="entry name" value="ABC_TRANSPORTER_1"/>
    <property type="match status" value="1"/>
</dbReference>
<protein>
    <submittedName>
        <fullName evidence="5">ABC transporter ATP-binding protein</fullName>
    </submittedName>
</protein>